<feature type="transmembrane region" description="Helical" evidence="1">
    <location>
        <begin position="54"/>
        <end position="72"/>
    </location>
</feature>
<dbReference type="EMBL" id="CP000473">
    <property type="protein sequence ID" value="ABJ83406.1"/>
    <property type="molecule type" value="Genomic_DNA"/>
</dbReference>
<dbReference type="HOGENOM" id="CLU_2234815_0_0_0"/>
<feature type="transmembrane region" description="Helical" evidence="1">
    <location>
        <begin position="12"/>
        <end position="34"/>
    </location>
</feature>
<keyword evidence="1" id="KW-0812">Transmembrane</keyword>
<organism evidence="2">
    <name type="scientific">Solibacter usitatus (strain Ellin6076)</name>
    <dbReference type="NCBI Taxonomy" id="234267"/>
    <lineage>
        <taxon>Bacteria</taxon>
        <taxon>Pseudomonadati</taxon>
        <taxon>Acidobacteriota</taxon>
        <taxon>Terriglobia</taxon>
        <taxon>Bryobacterales</taxon>
        <taxon>Solibacteraceae</taxon>
        <taxon>Candidatus Solibacter</taxon>
    </lineage>
</organism>
<reference evidence="2" key="1">
    <citation type="submission" date="2006-10" db="EMBL/GenBank/DDBJ databases">
        <title>Complete sequence of Solibacter usitatus Ellin6076.</title>
        <authorList>
            <consortium name="US DOE Joint Genome Institute"/>
            <person name="Copeland A."/>
            <person name="Lucas S."/>
            <person name="Lapidus A."/>
            <person name="Barry K."/>
            <person name="Detter J.C."/>
            <person name="Glavina del Rio T."/>
            <person name="Hammon N."/>
            <person name="Israni S."/>
            <person name="Dalin E."/>
            <person name="Tice H."/>
            <person name="Pitluck S."/>
            <person name="Thompson L.S."/>
            <person name="Brettin T."/>
            <person name="Bruce D."/>
            <person name="Han C."/>
            <person name="Tapia R."/>
            <person name="Gilna P."/>
            <person name="Schmutz J."/>
            <person name="Larimer F."/>
            <person name="Land M."/>
            <person name="Hauser L."/>
            <person name="Kyrpides N."/>
            <person name="Mikhailova N."/>
            <person name="Janssen P.H."/>
            <person name="Kuske C.R."/>
            <person name="Richardson P."/>
        </authorList>
    </citation>
    <scope>NUCLEOTIDE SEQUENCE</scope>
    <source>
        <strain evidence="2">Ellin6076</strain>
    </source>
</reference>
<keyword evidence="1" id="KW-0472">Membrane</keyword>
<dbReference type="AlphaFoldDB" id="Q025C0"/>
<accession>Q025C0</accession>
<protein>
    <submittedName>
        <fullName evidence="2">Uncharacterized protein</fullName>
    </submittedName>
</protein>
<dbReference type="OrthoDB" id="9881443at2"/>
<keyword evidence="1" id="KW-1133">Transmembrane helix</keyword>
<dbReference type="KEGG" id="sus:Acid_2417"/>
<evidence type="ECO:0000313" key="2">
    <source>
        <dbReference type="EMBL" id="ABJ83406.1"/>
    </source>
</evidence>
<gene>
    <name evidence="2" type="ordered locus">Acid_2417</name>
</gene>
<sequence>MLPSLGFNRPFPAPSLTVFVALQVLDMLTTLLGLQLGAKEASLFLGNLMRVGPVAALLIAKIMAVLLISAALKYKRPRVVVFLNYWFAAVVTWNLGMILTTELSR</sequence>
<feature type="transmembrane region" description="Helical" evidence="1">
    <location>
        <begin position="79"/>
        <end position="99"/>
    </location>
</feature>
<evidence type="ECO:0000256" key="1">
    <source>
        <dbReference type="SAM" id="Phobius"/>
    </source>
</evidence>
<dbReference type="InParanoid" id="Q025C0"/>
<name>Q025C0_SOLUE</name>
<proteinExistence type="predicted"/>